<proteinExistence type="predicted"/>
<evidence type="ECO:0000313" key="2">
    <source>
        <dbReference type="EMBL" id="CAK7340710.1"/>
    </source>
</evidence>
<feature type="compositionally biased region" description="Polar residues" evidence="1">
    <location>
        <begin position="79"/>
        <end position="91"/>
    </location>
</feature>
<keyword evidence="3" id="KW-1185">Reference proteome</keyword>
<feature type="region of interest" description="Disordered" evidence="1">
    <location>
        <begin position="79"/>
        <end position="102"/>
    </location>
</feature>
<accession>A0AAV1RVJ9</accession>
<protein>
    <submittedName>
        <fullName evidence="2">Uncharacterized protein</fullName>
    </submittedName>
</protein>
<evidence type="ECO:0000256" key="1">
    <source>
        <dbReference type="SAM" id="MobiDB-lite"/>
    </source>
</evidence>
<gene>
    <name evidence="2" type="ORF">DCAF_LOCUS15796</name>
</gene>
<dbReference type="AlphaFoldDB" id="A0AAV1RVJ9"/>
<dbReference type="EMBL" id="CAWUPB010001160">
    <property type="protein sequence ID" value="CAK7340710.1"/>
    <property type="molecule type" value="Genomic_DNA"/>
</dbReference>
<evidence type="ECO:0000313" key="3">
    <source>
        <dbReference type="Proteomes" id="UP001314170"/>
    </source>
</evidence>
<organism evidence="2 3">
    <name type="scientific">Dovyalis caffra</name>
    <dbReference type="NCBI Taxonomy" id="77055"/>
    <lineage>
        <taxon>Eukaryota</taxon>
        <taxon>Viridiplantae</taxon>
        <taxon>Streptophyta</taxon>
        <taxon>Embryophyta</taxon>
        <taxon>Tracheophyta</taxon>
        <taxon>Spermatophyta</taxon>
        <taxon>Magnoliopsida</taxon>
        <taxon>eudicotyledons</taxon>
        <taxon>Gunneridae</taxon>
        <taxon>Pentapetalae</taxon>
        <taxon>rosids</taxon>
        <taxon>fabids</taxon>
        <taxon>Malpighiales</taxon>
        <taxon>Salicaceae</taxon>
        <taxon>Flacourtieae</taxon>
        <taxon>Dovyalis</taxon>
    </lineage>
</organism>
<dbReference type="Proteomes" id="UP001314170">
    <property type="component" value="Unassembled WGS sequence"/>
</dbReference>
<comment type="caution">
    <text evidence="2">The sequence shown here is derived from an EMBL/GenBank/DDBJ whole genome shotgun (WGS) entry which is preliminary data.</text>
</comment>
<reference evidence="2 3" key="1">
    <citation type="submission" date="2024-01" db="EMBL/GenBank/DDBJ databases">
        <authorList>
            <person name="Waweru B."/>
        </authorList>
    </citation>
    <scope>NUCLEOTIDE SEQUENCE [LARGE SCALE GENOMIC DNA]</scope>
</reference>
<feature type="compositionally biased region" description="Basic residues" evidence="1">
    <location>
        <begin position="93"/>
        <end position="102"/>
    </location>
</feature>
<sequence>MSEELDKPTLEEYCTQFKETTEDVSKEEEEEEFEYDEFTQLQVRFLQRLGSKRKDLVLQEENVAVQNDESVTINSWITTSPSANPEVTSPSFLHHRRGSRRA</sequence>
<name>A0AAV1RVJ9_9ROSI</name>